<dbReference type="NCBIfam" id="NF003740">
    <property type="entry name" value="PRK05337.1"/>
    <property type="match status" value="1"/>
</dbReference>
<dbReference type="InterPro" id="IPR050226">
    <property type="entry name" value="NagZ_Beta-hexosaminidase"/>
</dbReference>
<feature type="domain" description="Glycoside hydrolase family 3 N-terminal" evidence="5">
    <location>
        <begin position="59"/>
        <end position="380"/>
    </location>
</feature>
<dbReference type="InterPro" id="IPR001764">
    <property type="entry name" value="Glyco_hydro_3_N"/>
</dbReference>
<keyword evidence="4" id="KW-0175">Coiled coil</keyword>
<dbReference type="PROSITE" id="PS51257">
    <property type="entry name" value="PROKAR_LIPOPROTEIN"/>
    <property type="match status" value="1"/>
</dbReference>
<dbReference type="AlphaFoldDB" id="A0A173XNJ0"/>
<accession>A0A173XNJ0</accession>
<dbReference type="Gene3D" id="3.20.20.300">
    <property type="entry name" value="Glycoside hydrolase, family 3, N-terminal domain"/>
    <property type="match status" value="1"/>
</dbReference>
<dbReference type="OrthoDB" id="9805821at2"/>
<keyword evidence="2 6" id="KW-0378">Hydrolase</keyword>
<dbReference type="PANTHER" id="PTHR30480">
    <property type="entry name" value="BETA-HEXOSAMINIDASE-RELATED"/>
    <property type="match status" value="1"/>
</dbReference>
<dbReference type="RefSeq" id="WP_055274885.1">
    <property type="nucleotide sequence ID" value="NZ_CYYT01000076.1"/>
</dbReference>
<dbReference type="PRINTS" id="PR00133">
    <property type="entry name" value="GLHYDRLASE3"/>
</dbReference>
<dbReference type="InterPro" id="IPR017853">
    <property type="entry name" value="GH"/>
</dbReference>
<comment type="similarity">
    <text evidence="1">Belongs to the glycosyl hydrolase 3 family.</text>
</comment>
<organism evidence="6 7">
    <name type="scientific">Clostridium disporicum</name>
    <dbReference type="NCBI Taxonomy" id="84024"/>
    <lineage>
        <taxon>Bacteria</taxon>
        <taxon>Bacillati</taxon>
        <taxon>Bacillota</taxon>
        <taxon>Clostridia</taxon>
        <taxon>Eubacteriales</taxon>
        <taxon>Clostridiaceae</taxon>
        <taxon>Clostridium</taxon>
    </lineage>
</organism>
<feature type="coiled-coil region" evidence="4">
    <location>
        <begin position="33"/>
        <end position="60"/>
    </location>
</feature>
<dbReference type="SUPFAM" id="SSF51445">
    <property type="entry name" value="(Trans)glycosidases"/>
    <property type="match status" value="1"/>
</dbReference>
<evidence type="ECO:0000313" key="7">
    <source>
        <dbReference type="Proteomes" id="UP000095558"/>
    </source>
</evidence>
<dbReference type="PROSITE" id="PS00775">
    <property type="entry name" value="GLYCOSYL_HYDROL_F3"/>
    <property type="match status" value="1"/>
</dbReference>
<dbReference type="EMBL" id="CYZV01000001">
    <property type="protein sequence ID" value="CUN52516.1"/>
    <property type="molecule type" value="Genomic_DNA"/>
</dbReference>
<evidence type="ECO:0000256" key="2">
    <source>
        <dbReference type="ARBA" id="ARBA00022801"/>
    </source>
</evidence>
<dbReference type="PANTHER" id="PTHR30480:SF16">
    <property type="entry name" value="GLYCOSIDE HYDROLASE FAMILY 3 DOMAIN PROTEIN"/>
    <property type="match status" value="1"/>
</dbReference>
<evidence type="ECO:0000259" key="5">
    <source>
        <dbReference type="Pfam" id="PF00933"/>
    </source>
</evidence>
<keyword evidence="3 6" id="KW-0326">Glycosidase</keyword>
<protein>
    <submittedName>
        <fullName evidence="6">Anhydromuramoyl-peptide exo-beta-N-acetylglucosaminidase</fullName>
        <ecNumber evidence="6">3.2.1.-</ecNumber>
    </submittedName>
</protein>
<evidence type="ECO:0000313" key="6">
    <source>
        <dbReference type="EMBL" id="CUN52516.1"/>
    </source>
</evidence>
<gene>
    <name evidence="6" type="primary">ybbD</name>
    <name evidence="6" type="ORF">ERS852470_00134</name>
</gene>
<dbReference type="EC" id="3.2.1.-" evidence="6"/>
<dbReference type="GO" id="GO:0004553">
    <property type="term" value="F:hydrolase activity, hydrolyzing O-glycosyl compounds"/>
    <property type="evidence" value="ECO:0007669"/>
    <property type="project" value="InterPro"/>
</dbReference>
<proteinExistence type="inferred from homology"/>
<dbReference type="GO" id="GO:0005975">
    <property type="term" value="P:carbohydrate metabolic process"/>
    <property type="evidence" value="ECO:0007669"/>
    <property type="project" value="InterPro"/>
</dbReference>
<dbReference type="Proteomes" id="UP000095558">
    <property type="component" value="Unassembled WGS sequence"/>
</dbReference>
<name>A0A173XNJ0_9CLOT</name>
<dbReference type="Pfam" id="PF00933">
    <property type="entry name" value="Glyco_hydro_3"/>
    <property type="match status" value="1"/>
</dbReference>
<sequence>MKKKIGVSAILFTMLILLIACMDNTKRNEEEHLQDDINKKEEIKTQRDEIKELIDSMSINEKIGQLMIVGFNGTSVDENINDLIKTSYIGGVILFGNNVESLNGVTELINNIKLSNMNNKIPLFISVDEEGGVVSRTPNEFLKLPSSLSIGAYNNKEMCYEVGEIIANELKLMGYNMDYAPVLDILSNPNNTVIGSRAFGRDADIVSNLGISVMKGINENNVIPVVKHFPGHGDTSVDSHYGLPLVEKSLNELKELEFIPFQNAINSGADAIMVSHILLKNIDSENPATMSKKIVSDILRDEMNFKGVVISDDMTMAAIMDNYDIGEASVKAINAGVDIILVCHGYDNEIKVLTSISEAVNSGEITEERLDESVYRILSLKNKYDLSDTTKMNSIGIEEINNKINNLFY</sequence>
<dbReference type="GO" id="GO:0009254">
    <property type="term" value="P:peptidoglycan turnover"/>
    <property type="evidence" value="ECO:0007669"/>
    <property type="project" value="TreeGrafter"/>
</dbReference>
<evidence type="ECO:0000256" key="4">
    <source>
        <dbReference type="SAM" id="Coils"/>
    </source>
</evidence>
<evidence type="ECO:0000256" key="3">
    <source>
        <dbReference type="ARBA" id="ARBA00023295"/>
    </source>
</evidence>
<dbReference type="InterPro" id="IPR019800">
    <property type="entry name" value="Glyco_hydro_3_AS"/>
</dbReference>
<evidence type="ECO:0000256" key="1">
    <source>
        <dbReference type="ARBA" id="ARBA00005336"/>
    </source>
</evidence>
<reference evidence="6 7" key="1">
    <citation type="submission" date="2015-09" db="EMBL/GenBank/DDBJ databases">
        <authorList>
            <consortium name="Pathogen Informatics"/>
        </authorList>
    </citation>
    <scope>NUCLEOTIDE SEQUENCE [LARGE SCALE GENOMIC DNA]</scope>
    <source>
        <strain evidence="6 7">2789STDY5834855</strain>
    </source>
</reference>
<dbReference type="InterPro" id="IPR036962">
    <property type="entry name" value="Glyco_hydro_3_N_sf"/>
</dbReference>